<dbReference type="CDD" id="cd02116">
    <property type="entry name" value="ACT"/>
    <property type="match status" value="1"/>
</dbReference>
<evidence type="ECO:0000256" key="3">
    <source>
        <dbReference type="ARBA" id="ARBA00012068"/>
    </source>
</evidence>
<sequence length="363" mass="38027">MTASRPVTAEPVGPTVIIGAGLVGASVGCALTAAGWLVHLVDAKASHARVAAELGAGTVTPAVPEEVRLVVAAVPPRVLPGVISDALRTYPNATVTDVGSVKAGVLHSLWDSEPELGRYVGSHPMAGSQHSGPMTARADLFVDRTWVITPHRRSAAAAVDTVRAVVAACRARPVIMDVDDHDAAVARVSHLPHLMSVLTAGRLNDIPADDLLLAGQGLRDVTRIAGSDPGLWEQILGSNSGAVLSELRQVHDQLQVLIKALEQPETHELRAVLSHGVTGTRRIPGKHGRAAVAYSRVVVQIPDEPGALGRLFALVGESGVNVEDIAIEHDQVREVGYLSLSVDPATEAALVRAITDRGWTVEP</sequence>
<gene>
    <name evidence="12" type="ORF">BKA15_000353</name>
</gene>
<evidence type="ECO:0000256" key="1">
    <source>
        <dbReference type="ARBA" id="ARBA00005067"/>
    </source>
</evidence>
<dbReference type="RefSeq" id="WP_179747811.1">
    <property type="nucleotide sequence ID" value="NZ_JACCBU010000001.1"/>
</dbReference>
<dbReference type="Gene3D" id="3.40.50.720">
    <property type="entry name" value="NAD(P)-binding Rossmann-like Domain"/>
    <property type="match status" value="1"/>
</dbReference>
<dbReference type="GO" id="GO:0006571">
    <property type="term" value="P:tyrosine biosynthetic process"/>
    <property type="evidence" value="ECO:0007669"/>
    <property type="project" value="UniProtKB-UniPathway"/>
</dbReference>
<keyword evidence="8" id="KW-0057">Aromatic amino acid biosynthesis</keyword>
<dbReference type="SUPFAM" id="SSF51735">
    <property type="entry name" value="NAD(P)-binding Rossmann-fold domains"/>
    <property type="match status" value="1"/>
</dbReference>
<dbReference type="InterPro" id="IPR046826">
    <property type="entry name" value="PDH_N"/>
</dbReference>
<dbReference type="InterPro" id="IPR045865">
    <property type="entry name" value="ACT-like_dom_sf"/>
</dbReference>
<dbReference type="SUPFAM" id="SSF55021">
    <property type="entry name" value="ACT-like"/>
    <property type="match status" value="1"/>
</dbReference>
<dbReference type="EC" id="1.3.1.12" evidence="3"/>
<dbReference type="InterPro" id="IPR036291">
    <property type="entry name" value="NAD(P)-bd_dom_sf"/>
</dbReference>
<dbReference type="PROSITE" id="PS51176">
    <property type="entry name" value="PDH_ADH"/>
    <property type="match status" value="1"/>
</dbReference>
<protein>
    <recommendedName>
        <fullName evidence="4">Prephenate dehydrogenase</fullName>
        <ecNumber evidence="3">1.3.1.12</ecNumber>
    </recommendedName>
</protein>
<dbReference type="PROSITE" id="PS51257">
    <property type="entry name" value="PROKAR_LIPOPROTEIN"/>
    <property type="match status" value="1"/>
</dbReference>
<name>A0A7Y9I2H4_9ACTN</name>
<dbReference type="NCBIfam" id="NF005111">
    <property type="entry name" value="PRK06545.2-3"/>
    <property type="match status" value="1"/>
</dbReference>
<evidence type="ECO:0000256" key="5">
    <source>
        <dbReference type="ARBA" id="ARBA00022498"/>
    </source>
</evidence>
<dbReference type="Pfam" id="PF02153">
    <property type="entry name" value="PDH_N"/>
    <property type="match status" value="1"/>
</dbReference>
<evidence type="ECO:0000256" key="7">
    <source>
        <dbReference type="ARBA" id="ARBA00023027"/>
    </source>
</evidence>
<keyword evidence="6 12" id="KW-0560">Oxidoreductase</keyword>
<proteinExistence type="inferred from homology"/>
<dbReference type="GO" id="GO:0008977">
    <property type="term" value="F:prephenate dehydrogenase (NAD+) activity"/>
    <property type="evidence" value="ECO:0007669"/>
    <property type="project" value="UniProtKB-EC"/>
</dbReference>
<dbReference type="Gene3D" id="3.30.70.260">
    <property type="match status" value="1"/>
</dbReference>
<evidence type="ECO:0000259" key="10">
    <source>
        <dbReference type="PROSITE" id="PS51176"/>
    </source>
</evidence>
<dbReference type="Proteomes" id="UP000569914">
    <property type="component" value="Unassembled WGS sequence"/>
</dbReference>
<dbReference type="Pfam" id="PF20463">
    <property type="entry name" value="PDH_C"/>
    <property type="match status" value="1"/>
</dbReference>
<dbReference type="PROSITE" id="PS51671">
    <property type="entry name" value="ACT"/>
    <property type="match status" value="1"/>
</dbReference>
<dbReference type="PANTHER" id="PTHR21363:SF0">
    <property type="entry name" value="PREPHENATE DEHYDROGENASE [NADP(+)]"/>
    <property type="match status" value="1"/>
</dbReference>
<evidence type="ECO:0000313" key="12">
    <source>
        <dbReference type="EMBL" id="NYE69024.1"/>
    </source>
</evidence>
<evidence type="ECO:0000259" key="11">
    <source>
        <dbReference type="PROSITE" id="PS51671"/>
    </source>
</evidence>
<accession>A0A7Y9I2H4</accession>
<dbReference type="InterPro" id="IPR008927">
    <property type="entry name" value="6-PGluconate_DH-like_C_sf"/>
</dbReference>
<dbReference type="InterPro" id="IPR046825">
    <property type="entry name" value="PDH_C"/>
</dbReference>
<dbReference type="InterPro" id="IPR002912">
    <property type="entry name" value="ACT_dom"/>
</dbReference>
<evidence type="ECO:0000313" key="13">
    <source>
        <dbReference type="Proteomes" id="UP000569914"/>
    </source>
</evidence>
<dbReference type="AlphaFoldDB" id="A0A7Y9I2H4"/>
<keyword evidence="13" id="KW-1185">Reference proteome</keyword>
<dbReference type="UniPathway" id="UPA00122">
    <property type="reaction ID" value="UER00961"/>
</dbReference>
<evidence type="ECO:0000256" key="6">
    <source>
        <dbReference type="ARBA" id="ARBA00023002"/>
    </source>
</evidence>
<reference evidence="12 13" key="1">
    <citation type="submission" date="2020-07" db="EMBL/GenBank/DDBJ databases">
        <title>Sequencing the genomes of 1000 actinobacteria strains.</title>
        <authorList>
            <person name="Klenk H.-P."/>
        </authorList>
    </citation>
    <scope>NUCLEOTIDE SEQUENCE [LARGE SCALE GENOMIC DNA]</scope>
    <source>
        <strain evidence="12 13">DSM 22083</strain>
    </source>
</reference>
<feature type="domain" description="ACT" evidence="11">
    <location>
        <begin position="296"/>
        <end position="363"/>
    </location>
</feature>
<evidence type="ECO:0000256" key="4">
    <source>
        <dbReference type="ARBA" id="ARBA00016891"/>
    </source>
</evidence>
<dbReference type="PANTHER" id="PTHR21363">
    <property type="entry name" value="PREPHENATE DEHYDROGENASE"/>
    <property type="match status" value="1"/>
</dbReference>
<comment type="caution">
    <text evidence="12">The sequence shown here is derived from an EMBL/GenBank/DDBJ whole genome shotgun (WGS) entry which is preliminary data.</text>
</comment>
<dbReference type="NCBIfam" id="NF005112">
    <property type="entry name" value="PRK06545.2-4"/>
    <property type="match status" value="1"/>
</dbReference>
<dbReference type="GO" id="GO:0004665">
    <property type="term" value="F:prephenate dehydrogenase (NADP+) activity"/>
    <property type="evidence" value="ECO:0007669"/>
    <property type="project" value="InterPro"/>
</dbReference>
<dbReference type="InterPro" id="IPR003099">
    <property type="entry name" value="Prephen_DH"/>
</dbReference>
<dbReference type="EMBL" id="JACCBU010000001">
    <property type="protein sequence ID" value="NYE69024.1"/>
    <property type="molecule type" value="Genomic_DNA"/>
</dbReference>
<comment type="pathway">
    <text evidence="1">Amino-acid biosynthesis; L-tyrosine biosynthesis; (4-hydroxyphenyl)pyruvate from prephenate (NAD(+) route): step 1/1.</text>
</comment>
<evidence type="ECO:0000256" key="8">
    <source>
        <dbReference type="ARBA" id="ARBA00023141"/>
    </source>
</evidence>
<evidence type="ECO:0000256" key="9">
    <source>
        <dbReference type="ARBA" id="ARBA00049260"/>
    </source>
</evidence>
<keyword evidence="8" id="KW-0028">Amino-acid biosynthesis</keyword>
<evidence type="ECO:0000256" key="2">
    <source>
        <dbReference type="ARBA" id="ARBA00007964"/>
    </source>
</evidence>
<dbReference type="Gene3D" id="1.10.3660.10">
    <property type="entry name" value="6-phosphogluconate dehydrogenase C-terminal like domain"/>
    <property type="match status" value="1"/>
</dbReference>
<comment type="catalytic activity">
    <reaction evidence="9">
        <text>prephenate + NAD(+) = 3-(4-hydroxyphenyl)pyruvate + CO2 + NADH</text>
        <dbReference type="Rhea" id="RHEA:13869"/>
        <dbReference type="ChEBI" id="CHEBI:16526"/>
        <dbReference type="ChEBI" id="CHEBI:29934"/>
        <dbReference type="ChEBI" id="CHEBI:36242"/>
        <dbReference type="ChEBI" id="CHEBI:57540"/>
        <dbReference type="ChEBI" id="CHEBI:57945"/>
        <dbReference type="EC" id="1.3.1.12"/>
    </reaction>
</comment>
<dbReference type="SUPFAM" id="SSF48179">
    <property type="entry name" value="6-phosphogluconate dehydrogenase C-terminal domain-like"/>
    <property type="match status" value="1"/>
</dbReference>
<dbReference type="GO" id="GO:0070403">
    <property type="term" value="F:NAD+ binding"/>
    <property type="evidence" value="ECO:0007669"/>
    <property type="project" value="InterPro"/>
</dbReference>
<comment type="similarity">
    <text evidence="2">Belongs to the prephenate/arogenate dehydrogenase family.</text>
</comment>
<organism evidence="12 13">
    <name type="scientific">Microlunatus parietis</name>
    <dbReference type="NCBI Taxonomy" id="682979"/>
    <lineage>
        <taxon>Bacteria</taxon>
        <taxon>Bacillati</taxon>
        <taxon>Actinomycetota</taxon>
        <taxon>Actinomycetes</taxon>
        <taxon>Propionibacteriales</taxon>
        <taxon>Propionibacteriaceae</taxon>
        <taxon>Microlunatus</taxon>
    </lineage>
</organism>
<dbReference type="InterPro" id="IPR050812">
    <property type="entry name" value="Preph/Arog_dehydrog"/>
</dbReference>
<feature type="domain" description="Prephenate/arogenate dehydrogenase" evidence="10">
    <location>
        <begin position="13"/>
        <end position="291"/>
    </location>
</feature>
<keyword evidence="7" id="KW-0520">NAD</keyword>
<keyword evidence="5" id="KW-0827">Tyrosine biosynthesis</keyword>